<gene>
    <name evidence="10" type="primary">rnfB</name>
    <name evidence="14" type="ordered locus">Mahau_1158</name>
</gene>
<keyword evidence="8 10" id="KW-0411">Iron-sulfur</keyword>
<feature type="domain" description="4Fe-4S" evidence="13">
    <location>
        <begin position="34"/>
        <end position="93"/>
    </location>
</feature>
<evidence type="ECO:0000256" key="9">
    <source>
        <dbReference type="ARBA" id="ARBA00023136"/>
    </source>
</evidence>
<feature type="binding site" evidence="10">
    <location>
        <position position="76"/>
    </location>
    <ligand>
        <name>[4Fe-4S] cluster</name>
        <dbReference type="ChEBI" id="CHEBI:49883"/>
        <label>1</label>
    </ligand>
</feature>
<feature type="binding site" evidence="10">
    <location>
        <position position="54"/>
    </location>
    <ligand>
        <name>[4Fe-4S] cluster</name>
        <dbReference type="ChEBI" id="CHEBI:49883"/>
        <label>1</label>
    </ligand>
</feature>
<organism evidence="14 15">
    <name type="scientific">Mahella australiensis (strain DSM 15567 / CIP 107919 / 50-1 BON)</name>
    <dbReference type="NCBI Taxonomy" id="697281"/>
    <lineage>
        <taxon>Bacteria</taxon>
        <taxon>Bacillati</taxon>
        <taxon>Bacillota</taxon>
        <taxon>Clostridia</taxon>
        <taxon>Thermoanaerobacterales</taxon>
        <taxon>Thermoanaerobacterales Family IV. Incertae Sedis</taxon>
        <taxon>Mahella</taxon>
    </lineage>
</organism>
<dbReference type="InterPro" id="IPR017896">
    <property type="entry name" value="4Fe4S_Fe-S-bd"/>
</dbReference>
<feature type="binding site" evidence="10">
    <location>
        <position position="172"/>
    </location>
    <ligand>
        <name>[4Fe-4S] cluster</name>
        <dbReference type="ChEBI" id="CHEBI:49883"/>
        <label>3</label>
    </ligand>
</feature>
<evidence type="ECO:0000313" key="15">
    <source>
        <dbReference type="Proteomes" id="UP000008457"/>
    </source>
</evidence>
<accession>F3ZVJ3</accession>
<evidence type="ECO:0000256" key="6">
    <source>
        <dbReference type="ARBA" id="ARBA00022982"/>
    </source>
</evidence>
<evidence type="ECO:0000256" key="2">
    <source>
        <dbReference type="ARBA" id="ARBA00022485"/>
    </source>
</evidence>
<evidence type="ECO:0000256" key="1">
    <source>
        <dbReference type="ARBA" id="ARBA00022448"/>
    </source>
</evidence>
<dbReference type="KEGG" id="mas:Mahau_1158"/>
<evidence type="ECO:0000313" key="14">
    <source>
        <dbReference type="EMBL" id="AEE96355.1"/>
    </source>
</evidence>
<dbReference type="InterPro" id="IPR007202">
    <property type="entry name" value="4Fe-4S_dom"/>
</dbReference>
<keyword evidence="2 10" id="KW-0004">4Fe-4S</keyword>
<feature type="binding site" evidence="10">
    <location>
        <position position="139"/>
    </location>
    <ligand>
        <name>[4Fe-4S] cluster</name>
        <dbReference type="ChEBI" id="CHEBI:49883"/>
        <label>2</label>
    </ligand>
</feature>
<keyword evidence="11" id="KW-0812">Transmembrane</keyword>
<comment type="similarity">
    <text evidence="10">Belongs to the 4Fe4S bacterial-type ferredoxin family. RnfB subfamily.</text>
</comment>
<feature type="binding site" evidence="10">
    <location>
        <position position="153"/>
    </location>
    <ligand>
        <name>[4Fe-4S] cluster</name>
        <dbReference type="ChEBI" id="CHEBI:49883"/>
        <label>3</label>
    </ligand>
</feature>
<feature type="binding site" evidence="10">
    <location>
        <position position="178"/>
    </location>
    <ligand>
        <name>[4Fe-4S] cluster</name>
        <dbReference type="ChEBI" id="CHEBI:49883"/>
        <label>3</label>
    </ligand>
</feature>
<dbReference type="RefSeq" id="WP_013780785.1">
    <property type="nucleotide sequence ID" value="NC_015520.1"/>
</dbReference>
<keyword evidence="5 10" id="KW-1278">Translocase</keyword>
<evidence type="ECO:0000256" key="11">
    <source>
        <dbReference type="SAM" id="Phobius"/>
    </source>
</evidence>
<dbReference type="InterPro" id="IPR050395">
    <property type="entry name" value="4Fe4S_Ferredoxin_RnfB"/>
</dbReference>
<keyword evidence="11" id="KW-1133">Transmembrane helix</keyword>
<dbReference type="Gene3D" id="1.10.15.40">
    <property type="entry name" value="Electron transport complex subunit B, putative Fe-S cluster"/>
    <property type="match status" value="1"/>
</dbReference>
<keyword evidence="4 10" id="KW-0677">Repeat</keyword>
<dbReference type="EMBL" id="CP002360">
    <property type="protein sequence ID" value="AEE96355.1"/>
    <property type="molecule type" value="Genomic_DNA"/>
</dbReference>
<keyword evidence="6 10" id="KW-0249">Electron transport</keyword>
<name>F3ZVJ3_MAHA5</name>
<keyword evidence="10" id="KW-1003">Cell membrane</keyword>
<dbReference type="GO" id="GO:0009055">
    <property type="term" value="F:electron transfer activity"/>
    <property type="evidence" value="ECO:0007669"/>
    <property type="project" value="InterPro"/>
</dbReference>
<feature type="binding site" evidence="10">
    <location>
        <position position="182"/>
    </location>
    <ligand>
        <name>[4Fe-4S] cluster</name>
        <dbReference type="ChEBI" id="CHEBI:49883"/>
        <label>2</label>
    </ligand>
</feature>
<evidence type="ECO:0000259" key="13">
    <source>
        <dbReference type="PROSITE" id="PS51656"/>
    </source>
</evidence>
<dbReference type="PANTHER" id="PTHR43560:SF1">
    <property type="entry name" value="ION-TRANSLOCATING OXIDOREDUCTASE COMPLEX SUBUNIT B"/>
    <property type="match status" value="1"/>
</dbReference>
<feature type="binding site" evidence="10">
    <location>
        <position position="149"/>
    </location>
    <ligand>
        <name>[4Fe-4S] cluster</name>
        <dbReference type="ChEBI" id="CHEBI:49883"/>
        <label>2</label>
    </ligand>
</feature>
<dbReference type="SUPFAM" id="SSF54862">
    <property type="entry name" value="4Fe-4S ferredoxins"/>
    <property type="match status" value="2"/>
</dbReference>
<dbReference type="CDD" id="cd10549">
    <property type="entry name" value="MtMvhB_like"/>
    <property type="match status" value="1"/>
</dbReference>
<comment type="subunit">
    <text evidence="10">The complex is composed of six subunits: RnfA, RnfB, RnfC, RnfD, RnfE and RnfG.</text>
</comment>
<dbReference type="eggNOG" id="COG2768">
    <property type="taxonomic scope" value="Bacteria"/>
</dbReference>
<feature type="domain" description="4Fe-4S ferredoxin-type" evidence="12">
    <location>
        <begin position="237"/>
        <end position="266"/>
    </location>
</feature>
<comment type="function">
    <text evidence="10">Part of a membrane-bound complex that couples electron transfer with translocation of ions across the membrane.</text>
</comment>
<evidence type="ECO:0000256" key="4">
    <source>
        <dbReference type="ARBA" id="ARBA00022737"/>
    </source>
</evidence>
<evidence type="ECO:0000256" key="3">
    <source>
        <dbReference type="ARBA" id="ARBA00022723"/>
    </source>
</evidence>
<protein>
    <recommendedName>
        <fullName evidence="10">Ion-translocating oxidoreductase complex subunit B</fullName>
        <ecNumber evidence="10">7.-.-.-</ecNumber>
    </recommendedName>
    <alternativeName>
        <fullName evidence="10">Rnf electron transport complex subunit B</fullName>
    </alternativeName>
</protein>
<dbReference type="STRING" id="697281.Mahau_1158"/>
<dbReference type="PANTHER" id="PTHR43560">
    <property type="entry name" value="ION-TRANSLOCATING OXIDOREDUCTASE COMPLEX SUBUNIT B"/>
    <property type="match status" value="1"/>
</dbReference>
<keyword evidence="3 10" id="KW-0479">Metal-binding</keyword>
<evidence type="ECO:0000256" key="7">
    <source>
        <dbReference type="ARBA" id="ARBA00023004"/>
    </source>
</evidence>
<dbReference type="EC" id="7.-.-.-" evidence="10"/>
<evidence type="ECO:0000256" key="10">
    <source>
        <dbReference type="HAMAP-Rule" id="MF_00463"/>
    </source>
</evidence>
<feature type="region of interest" description="Hydrophobic" evidence="10">
    <location>
        <begin position="1"/>
        <end position="28"/>
    </location>
</feature>
<dbReference type="PROSITE" id="PS51656">
    <property type="entry name" value="4FE4S"/>
    <property type="match status" value="1"/>
</dbReference>
<feature type="binding site" evidence="10">
    <location>
        <position position="59"/>
    </location>
    <ligand>
        <name>[4Fe-4S] cluster</name>
        <dbReference type="ChEBI" id="CHEBI:49883"/>
        <label>1</label>
    </ligand>
</feature>
<feature type="transmembrane region" description="Helical" evidence="11">
    <location>
        <begin position="6"/>
        <end position="27"/>
    </location>
</feature>
<dbReference type="PROSITE" id="PS51379">
    <property type="entry name" value="4FE4S_FER_2"/>
    <property type="match status" value="3"/>
</dbReference>
<comment type="cofactor">
    <cofactor evidence="10">
        <name>[4Fe-4S] cluster</name>
        <dbReference type="ChEBI" id="CHEBI:49883"/>
    </cofactor>
    <text evidence="10">Binds 3 [4Fe-4S] clusters.</text>
</comment>
<dbReference type="eggNOG" id="COG2878">
    <property type="taxonomic scope" value="Bacteria"/>
</dbReference>
<proteinExistence type="inferred from homology"/>
<keyword evidence="7 10" id="KW-0408">Iron</keyword>
<dbReference type="InterPro" id="IPR010207">
    <property type="entry name" value="Elect_transpt_cplx_RnfB/RsxB"/>
</dbReference>
<dbReference type="AlphaFoldDB" id="F3ZVJ3"/>
<feature type="domain" description="4Fe-4S ferredoxin-type" evidence="12">
    <location>
        <begin position="206"/>
        <end position="236"/>
    </location>
</feature>
<feature type="binding site" evidence="10">
    <location>
        <position position="51"/>
    </location>
    <ligand>
        <name>[4Fe-4S] cluster</name>
        <dbReference type="ChEBI" id="CHEBI:49883"/>
        <label>1</label>
    </ligand>
</feature>
<dbReference type="HAMAP" id="MF_00463">
    <property type="entry name" value="RsxB_RnfB"/>
    <property type="match status" value="1"/>
</dbReference>
<dbReference type="GO" id="GO:0051539">
    <property type="term" value="F:4 iron, 4 sulfur cluster binding"/>
    <property type="evidence" value="ECO:0007669"/>
    <property type="project" value="UniProtKB-UniRule"/>
</dbReference>
<keyword evidence="15" id="KW-1185">Reference proteome</keyword>
<dbReference type="GO" id="GO:0046872">
    <property type="term" value="F:metal ion binding"/>
    <property type="evidence" value="ECO:0007669"/>
    <property type="project" value="UniProtKB-KW"/>
</dbReference>
<dbReference type="NCBIfam" id="NF005503">
    <property type="entry name" value="PRK07118.1-2"/>
    <property type="match status" value="1"/>
</dbReference>
<dbReference type="PROSITE" id="PS00198">
    <property type="entry name" value="4FE4S_FER_1"/>
    <property type="match status" value="3"/>
</dbReference>
<dbReference type="Proteomes" id="UP000008457">
    <property type="component" value="Chromosome"/>
</dbReference>
<feature type="binding site" evidence="10">
    <location>
        <position position="143"/>
    </location>
    <ligand>
        <name>[4Fe-4S] cluster</name>
        <dbReference type="ChEBI" id="CHEBI:49883"/>
        <label>2</label>
    </ligand>
</feature>
<dbReference type="InterPro" id="IPR017900">
    <property type="entry name" value="4Fe4S_Fe_S_CS"/>
</dbReference>
<reference evidence="14 15" key="2">
    <citation type="journal article" date="2011" name="Stand. Genomic Sci.">
        <title>Complete genome sequence of Mahella australiensis type strain (50-1 BON).</title>
        <authorList>
            <person name="Sikorski J."/>
            <person name="Teshima H."/>
            <person name="Nolan M."/>
            <person name="Lucas S."/>
            <person name="Hammon N."/>
            <person name="Deshpande S."/>
            <person name="Cheng J.F."/>
            <person name="Pitluck S."/>
            <person name="Liolios K."/>
            <person name="Pagani I."/>
            <person name="Ivanova N."/>
            <person name="Huntemann M."/>
            <person name="Mavromatis K."/>
            <person name="Ovchinikova G."/>
            <person name="Pati A."/>
            <person name="Tapia R."/>
            <person name="Han C."/>
            <person name="Goodwin L."/>
            <person name="Chen A."/>
            <person name="Palaniappan K."/>
            <person name="Land M."/>
            <person name="Hauser L."/>
            <person name="Ngatchou-Djao O.D."/>
            <person name="Rohde M."/>
            <person name="Pukall R."/>
            <person name="Spring S."/>
            <person name="Abt B."/>
            <person name="Goker M."/>
            <person name="Detter J.C."/>
            <person name="Woyke T."/>
            <person name="Bristow J."/>
            <person name="Markowitz V."/>
            <person name="Hugenholtz P."/>
            <person name="Eisen J.A."/>
            <person name="Kyrpides N.C."/>
            <person name="Klenk H.P."/>
            <person name="Lapidus A."/>
        </authorList>
    </citation>
    <scope>NUCLEOTIDE SEQUENCE [LARGE SCALE GENOMIC DNA]</scope>
    <source>
        <strain evidence="15">DSM 15567 / CIP 107919 / 50-1 BON</strain>
    </source>
</reference>
<reference evidence="15" key="1">
    <citation type="submission" date="2010-11" db="EMBL/GenBank/DDBJ databases">
        <title>The complete genome of Mahella australiensis DSM 15567.</title>
        <authorList>
            <consortium name="US DOE Joint Genome Institute (JGI-PGF)"/>
            <person name="Lucas S."/>
            <person name="Copeland A."/>
            <person name="Lapidus A."/>
            <person name="Bruce D."/>
            <person name="Goodwin L."/>
            <person name="Pitluck S."/>
            <person name="Kyrpides N."/>
            <person name="Mavromatis K."/>
            <person name="Pagani I."/>
            <person name="Ivanova N."/>
            <person name="Teshima H."/>
            <person name="Brettin T."/>
            <person name="Detter J.C."/>
            <person name="Han C."/>
            <person name="Tapia R."/>
            <person name="Land M."/>
            <person name="Hauser L."/>
            <person name="Markowitz V."/>
            <person name="Cheng J.-F."/>
            <person name="Hugenholtz P."/>
            <person name="Woyke T."/>
            <person name="Wu D."/>
            <person name="Spring S."/>
            <person name="Pukall R."/>
            <person name="Steenblock K."/>
            <person name="Schneider S."/>
            <person name="Klenk H.-P."/>
            <person name="Eisen J.A."/>
        </authorList>
    </citation>
    <scope>NUCLEOTIDE SEQUENCE [LARGE SCALE GENOMIC DNA]</scope>
    <source>
        <strain evidence="15">DSM 15567 / CIP 107919 / 50-1 BON</strain>
    </source>
</reference>
<dbReference type="GO" id="GO:0022900">
    <property type="term" value="P:electron transport chain"/>
    <property type="evidence" value="ECO:0007669"/>
    <property type="project" value="UniProtKB-UniRule"/>
</dbReference>
<dbReference type="NCBIfam" id="TIGR01944">
    <property type="entry name" value="rnfB"/>
    <property type="match status" value="1"/>
</dbReference>
<evidence type="ECO:0000256" key="8">
    <source>
        <dbReference type="ARBA" id="ARBA00023014"/>
    </source>
</evidence>
<keyword evidence="1 10" id="KW-0813">Transport</keyword>
<feature type="binding site" evidence="10">
    <location>
        <position position="175"/>
    </location>
    <ligand>
        <name>[4Fe-4S] cluster</name>
        <dbReference type="ChEBI" id="CHEBI:49883"/>
        <label>3</label>
    </ligand>
</feature>
<dbReference type="HOGENOM" id="CLU_053470_0_0_9"/>
<evidence type="ECO:0000259" key="12">
    <source>
        <dbReference type="PROSITE" id="PS51379"/>
    </source>
</evidence>
<dbReference type="Gene3D" id="3.30.70.20">
    <property type="match status" value="2"/>
</dbReference>
<sequence length="276" mass="28324">MNINDILIPVVTLGGLGLIFGAILAFASSRFAVEKDPRVDEVREALPGANCGACGYPGCDGLAAAIVAGKAPVNACTVGGAASAEKIGAIMGVEAQAGEKQVARVLCQGDLEAAAQKYKYVGIESCAAANALGGGSKACGYGCLGFGDCVKACPFDAIDIVNGVAIVDEKRCTGCTICVAACPKGIIQMVPQSKRVVILCASLDKGKLVRGYCKVGCIACNICVRKCPENAIVLENNLAHIVYDKCTNCAECVDKCPASTIKNYDGVCEERETAAL</sequence>
<evidence type="ECO:0000256" key="5">
    <source>
        <dbReference type="ARBA" id="ARBA00022967"/>
    </source>
</evidence>
<comment type="subcellular location">
    <subcellularLocation>
        <location evidence="10">Cell membrane</location>
    </subcellularLocation>
</comment>
<dbReference type="Pfam" id="PF13187">
    <property type="entry name" value="Fer4_9"/>
    <property type="match status" value="2"/>
</dbReference>
<keyword evidence="9 10" id="KW-0472">Membrane</keyword>
<comment type="caution">
    <text evidence="10">Lacks conserved residue(s) required for the propagation of feature annotation.</text>
</comment>
<dbReference type="Pfam" id="PF04060">
    <property type="entry name" value="FeS"/>
    <property type="match status" value="1"/>
</dbReference>
<dbReference type="GO" id="GO:0005886">
    <property type="term" value="C:plasma membrane"/>
    <property type="evidence" value="ECO:0007669"/>
    <property type="project" value="UniProtKB-SubCell"/>
</dbReference>
<feature type="domain" description="4Fe-4S ferredoxin-type" evidence="12">
    <location>
        <begin position="163"/>
        <end position="192"/>
    </location>
</feature>